<evidence type="ECO:0000313" key="5">
    <source>
        <dbReference type="Proteomes" id="UP000256661"/>
    </source>
</evidence>
<evidence type="ECO:0000256" key="1">
    <source>
        <dbReference type="SAM" id="MobiDB-lite"/>
    </source>
</evidence>
<dbReference type="Gene3D" id="3.30.1360.200">
    <property type="match status" value="1"/>
</dbReference>
<dbReference type="Proteomes" id="UP000256661">
    <property type="component" value="Unassembled WGS sequence"/>
</dbReference>
<evidence type="ECO:0000259" key="3">
    <source>
        <dbReference type="Pfam" id="PF22599"/>
    </source>
</evidence>
<evidence type="ECO:0000313" key="4">
    <source>
        <dbReference type="EMBL" id="REE98058.1"/>
    </source>
</evidence>
<dbReference type="AlphaFoldDB" id="A0A3D9SQK0"/>
<dbReference type="EMBL" id="QTTT01000001">
    <property type="protein sequence ID" value="REE98058.1"/>
    <property type="molecule type" value="Genomic_DNA"/>
</dbReference>
<organism evidence="4 5">
    <name type="scientific">Thermomonospora umbrina</name>
    <dbReference type="NCBI Taxonomy" id="111806"/>
    <lineage>
        <taxon>Bacteria</taxon>
        <taxon>Bacillati</taxon>
        <taxon>Actinomycetota</taxon>
        <taxon>Actinomycetes</taxon>
        <taxon>Streptosporangiales</taxon>
        <taxon>Thermomonosporaceae</taxon>
        <taxon>Thermomonospora</taxon>
    </lineage>
</organism>
<feature type="region of interest" description="Disordered" evidence="1">
    <location>
        <begin position="1"/>
        <end position="21"/>
    </location>
</feature>
<keyword evidence="2" id="KW-0472">Membrane</keyword>
<dbReference type="InterPro" id="IPR054384">
    <property type="entry name" value="SecDF_P1_head"/>
</dbReference>
<protein>
    <recommendedName>
        <fullName evidence="3">SecDF P1 head subdomain domain-containing protein</fullName>
    </recommendedName>
</protein>
<dbReference type="RefSeq" id="WP_116023559.1">
    <property type="nucleotide sequence ID" value="NZ_QTTT01000001.1"/>
</dbReference>
<name>A0A3D9SQK0_9ACTN</name>
<proteinExistence type="predicted"/>
<feature type="domain" description="SecDF P1 head subdomain" evidence="3">
    <location>
        <begin position="114"/>
        <end position="195"/>
    </location>
</feature>
<accession>A0A3D9SQK0</accession>
<keyword evidence="2" id="KW-0812">Transmembrane</keyword>
<comment type="caution">
    <text evidence="4">The sequence shown here is derived from an EMBL/GenBank/DDBJ whole genome shotgun (WGS) entry which is preliminary data.</text>
</comment>
<dbReference type="Pfam" id="PF22599">
    <property type="entry name" value="SecDF_P1_head"/>
    <property type="match status" value="1"/>
</dbReference>
<dbReference type="OrthoDB" id="5189712at2"/>
<gene>
    <name evidence="4" type="ORF">DFJ69_3538</name>
</gene>
<evidence type="ECO:0000256" key="2">
    <source>
        <dbReference type="SAM" id="Phobius"/>
    </source>
</evidence>
<keyword evidence="5" id="KW-1185">Reference proteome</keyword>
<feature type="compositionally biased region" description="Pro residues" evidence="1">
    <location>
        <begin position="1"/>
        <end position="15"/>
    </location>
</feature>
<keyword evidence="2" id="KW-1133">Transmembrane helix</keyword>
<feature type="transmembrane region" description="Helical" evidence="2">
    <location>
        <begin position="29"/>
        <end position="52"/>
    </location>
</feature>
<reference evidence="4 5" key="1">
    <citation type="submission" date="2018-08" db="EMBL/GenBank/DDBJ databases">
        <title>Sequencing the genomes of 1000 actinobacteria strains.</title>
        <authorList>
            <person name="Klenk H.-P."/>
        </authorList>
    </citation>
    <scope>NUCLEOTIDE SEQUENCE [LARGE SCALE GENOMIC DNA]</scope>
    <source>
        <strain evidence="4 5">DSM 43927</strain>
    </source>
</reference>
<sequence>MVAGPPQSPPPPPSPYVSGPARRGSRTPLIIAIGAGALVLAVAVVFGAFLLVQDDEEPANARRLTASLGFQRVVSSTPGACASGGTPSSDGKTCHRLGPGMTVHELAEIRAVPPDTRGPTWTILITLRPSDATTFGELTRQVSAAPPGTPARQLAIVVGGKVVSAPEVLQPLTSGDVEISGQFTQDGATSLIAQITGTG</sequence>